<organism evidence="1 2">
    <name type="scientific">Collinsella stercoris DSM 13279</name>
    <dbReference type="NCBI Taxonomy" id="445975"/>
    <lineage>
        <taxon>Bacteria</taxon>
        <taxon>Bacillati</taxon>
        <taxon>Actinomycetota</taxon>
        <taxon>Coriobacteriia</taxon>
        <taxon>Coriobacteriales</taxon>
        <taxon>Coriobacteriaceae</taxon>
        <taxon>Collinsella</taxon>
    </lineage>
</organism>
<dbReference type="RefSeq" id="WP_006721479.1">
    <property type="nucleotide sequence ID" value="NZ_CP085935.1"/>
</dbReference>
<keyword evidence="2" id="KW-1185">Reference proteome</keyword>
<proteinExistence type="predicted"/>
<reference evidence="1 2" key="1">
    <citation type="submission" date="2008-10" db="EMBL/GenBank/DDBJ databases">
        <title>Draft genome sequence of Collinsella stercoris (DSM 13279).</title>
        <authorList>
            <person name="Sudarsanam P."/>
            <person name="Ley R."/>
            <person name="Guruge J."/>
            <person name="Turnbaugh P.J."/>
            <person name="Mahowald M."/>
            <person name="Liep D."/>
            <person name="Gordon J."/>
        </authorList>
    </citation>
    <scope>NUCLEOTIDE SEQUENCE [LARGE SCALE GENOMIC DNA]</scope>
    <source>
        <strain evidence="1 2">DSM 13279</strain>
    </source>
</reference>
<dbReference type="HOGENOM" id="CLU_1238484_0_0_11"/>
<dbReference type="GeneID" id="98003519"/>
<evidence type="ECO:0000313" key="1">
    <source>
        <dbReference type="EMBL" id="EEA89972.1"/>
    </source>
</evidence>
<dbReference type="Proteomes" id="UP000003560">
    <property type="component" value="Unassembled WGS sequence"/>
</dbReference>
<dbReference type="eggNOG" id="ENOG50338K0">
    <property type="taxonomic scope" value="Bacteria"/>
</dbReference>
<evidence type="ECO:0000313" key="2">
    <source>
        <dbReference type="Proteomes" id="UP000003560"/>
    </source>
</evidence>
<sequence>MSMFSGSSSISRRGVIAAGLAVCGAGLGLRVKFLNDTSVVIPECQYGMNEWLDLDDCFLGTEDDRAPGYGFMVSGCSVMTPNEFLKAYSRSDLKELHSDDADRPGVAVVDMKVRNEGTSDNGIKMFTWHLASLDHPDKVYEVDFDLLGAATPEIAGSVGFIVDPGVESRVIHFPFTTVGGPDYFHDYEDTYRPDIEGRRFRLIMTNLPERRMFVLDAKDHDAA</sequence>
<dbReference type="STRING" id="445975.COLSTE_01845"/>
<comment type="caution">
    <text evidence="1">The sequence shown here is derived from an EMBL/GenBank/DDBJ whole genome shotgun (WGS) entry which is preliminary data.</text>
</comment>
<dbReference type="Pfam" id="PF16431">
    <property type="entry name" value="DUF5028"/>
    <property type="match status" value="1"/>
</dbReference>
<reference evidence="1 2" key="2">
    <citation type="submission" date="2008-10" db="EMBL/GenBank/DDBJ databases">
        <authorList>
            <person name="Fulton L."/>
            <person name="Clifton S."/>
            <person name="Fulton B."/>
            <person name="Xu J."/>
            <person name="Minx P."/>
            <person name="Pepin K.H."/>
            <person name="Johnson M."/>
            <person name="Thiruvilangam P."/>
            <person name="Bhonagiri V."/>
            <person name="Nash W.E."/>
            <person name="Mardis E.R."/>
            <person name="Wilson R.K."/>
        </authorList>
    </citation>
    <scope>NUCLEOTIDE SEQUENCE [LARGE SCALE GENOMIC DNA]</scope>
    <source>
        <strain evidence="1 2">DSM 13279</strain>
    </source>
</reference>
<gene>
    <name evidence="1" type="ORF">COLSTE_01845</name>
</gene>
<dbReference type="EMBL" id="ABXJ01000107">
    <property type="protein sequence ID" value="EEA89972.1"/>
    <property type="molecule type" value="Genomic_DNA"/>
</dbReference>
<accession>B6GCM2</accession>
<name>B6GCM2_9ACTN</name>
<protein>
    <submittedName>
        <fullName evidence="1">Uncharacterized protein</fullName>
    </submittedName>
</protein>
<dbReference type="InterPro" id="IPR032209">
    <property type="entry name" value="DUF5028"/>
</dbReference>
<dbReference type="AlphaFoldDB" id="B6GCM2"/>